<dbReference type="Proteomes" id="UP000753961">
    <property type="component" value="Unassembled WGS sequence"/>
</dbReference>
<dbReference type="Gene3D" id="3.40.1350.10">
    <property type="match status" value="1"/>
</dbReference>
<accession>A0A953HRX9</accession>
<dbReference type="EMBL" id="JAHVHU010000004">
    <property type="protein sequence ID" value="MBY5957280.1"/>
    <property type="molecule type" value="Genomic_DNA"/>
</dbReference>
<gene>
    <name evidence="2" type="ORF">KUV50_03970</name>
</gene>
<dbReference type="InterPro" id="IPR011856">
    <property type="entry name" value="tRNA_endonuc-like_dom_sf"/>
</dbReference>
<evidence type="ECO:0000313" key="3">
    <source>
        <dbReference type="Proteomes" id="UP000753961"/>
    </source>
</evidence>
<dbReference type="GO" id="GO:0003677">
    <property type="term" value="F:DNA binding"/>
    <property type="evidence" value="ECO:0007669"/>
    <property type="project" value="InterPro"/>
</dbReference>
<keyword evidence="2" id="KW-0255">Endonuclease</keyword>
<dbReference type="Pfam" id="PF04471">
    <property type="entry name" value="Mrr_cat"/>
    <property type="match status" value="1"/>
</dbReference>
<dbReference type="GO" id="GO:0015666">
    <property type="term" value="F:restriction endodeoxyribonuclease activity"/>
    <property type="evidence" value="ECO:0007669"/>
    <property type="project" value="TreeGrafter"/>
</dbReference>
<dbReference type="RefSeq" id="WP_222578800.1">
    <property type="nucleotide sequence ID" value="NZ_JAHVHU010000004.1"/>
</dbReference>
<keyword evidence="3" id="KW-1185">Reference proteome</keyword>
<dbReference type="AlphaFoldDB" id="A0A953HRX9"/>
<organism evidence="2 3">
    <name type="scientific">Membranihabitans marinus</name>
    <dbReference type="NCBI Taxonomy" id="1227546"/>
    <lineage>
        <taxon>Bacteria</taxon>
        <taxon>Pseudomonadati</taxon>
        <taxon>Bacteroidota</taxon>
        <taxon>Saprospiria</taxon>
        <taxon>Saprospirales</taxon>
        <taxon>Saprospiraceae</taxon>
        <taxon>Membranihabitans</taxon>
    </lineage>
</organism>
<protein>
    <submittedName>
        <fullName evidence="2">Restriction endonuclease</fullName>
    </submittedName>
</protein>
<sequence>MDFNQIDFKKFLKAALKVRFQGISPYDFEDFLSKLFRDNAYTISPTKYAGDYGADLILEKDGLVTVVQVKRYHQDHKVGVQDVNQVIGAAKYYKADQIMIVTTSALTEPAMELCRKANVYVWDWDILKGAIYRTYDLDDEWLFDISTDNPEASDDYFEFYVLEVSPDQYVEDSPVPRTKVVMEMHNKSGRNVNVFLDLPILLRHNNKQYNSVDWAQNYFKSGIIYNGAEVEVACYYLEENLSEIQKGDQVLIPVSAPALSLLKTYTTPLSPEDTRCFLVTYAFDKYSPMYFDAVRFRDRILSKYRVGRWWIRFYYNWSPVFINTFGHLPLFRFFLKKIIKLIMSVRLKRY</sequence>
<dbReference type="GO" id="GO:0009307">
    <property type="term" value="P:DNA restriction-modification system"/>
    <property type="evidence" value="ECO:0007669"/>
    <property type="project" value="InterPro"/>
</dbReference>
<dbReference type="InterPro" id="IPR011335">
    <property type="entry name" value="Restrct_endonuc-II-like"/>
</dbReference>
<dbReference type="InterPro" id="IPR052906">
    <property type="entry name" value="Type_IV_Methyl-Rstrct_Enzyme"/>
</dbReference>
<dbReference type="PANTHER" id="PTHR30015">
    <property type="entry name" value="MRR RESTRICTION SYSTEM PROTEIN"/>
    <property type="match status" value="1"/>
</dbReference>
<comment type="caution">
    <text evidence="2">The sequence shown here is derived from an EMBL/GenBank/DDBJ whole genome shotgun (WGS) entry which is preliminary data.</text>
</comment>
<proteinExistence type="predicted"/>
<dbReference type="PANTHER" id="PTHR30015:SF6">
    <property type="entry name" value="SLL1429 PROTEIN"/>
    <property type="match status" value="1"/>
</dbReference>
<feature type="domain" description="Restriction endonuclease type IV Mrr" evidence="1">
    <location>
        <begin position="22"/>
        <end position="127"/>
    </location>
</feature>
<evidence type="ECO:0000313" key="2">
    <source>
        <dbReference type="EMBL" id="MBY5957280.1"/>
    </source>
</evidence>
<dbReference type="InterPro" id="IPR007560">
    <property type="entry name" value="Restrct_endonuc_IV_Mrr"/>
</dbReference>
<keyword evidence="2" id="KW-0378">Hydrolase</keyword>
<reference evidence="2" key="1">
    <citation type="submission" date="2021-06" db="EMBL/GenBank/DDBJ databases">
        <title>44 bacteria genomes isolated from Dapeng, Shenzhen.</title>
        <authorList>
            <person name="Zheng W."/>
            <person name="Yu S."/>
            <person name="Huang Y."/>
        </authorList>
    </citation>
    <scope>NUCLEOTIDE SEQUENCE</scope>
    <source>
        <strain evidence="2">DP5N28-2</strain>
    </source>
</reference>
<keyword evidence="2" id="KW-0540">Nuclease</keyword>
<dbReference type="SUPFAM" id="SSF52980">
    <property type="entry name" value="Restriction endonuclease-like"/>
    <property type="match status" value="1"/>
</dbReference>
<name>A0A953HRX9_9BACT</name>
<evidence type="ECO:0000259" key="1">
    <source>
        <dbReference type="Pfam" id="PF04471"/>
    </source>
</evidence>